<comment type="caution">
    <text evidence="1">The sequence shown here is derived from an EMBL/GenBank/DDBJ whole genome shotgun (WGS) entry which is preliminary data.</text>
</comment>
<gene>
    <name evidence="1" type="ORF">S03H2_52327</name>
</gene>
<evidence type="ECO:0000313" key="1">
    <source>
        <dbReference type="EMBL" id="GAH65121.1"/>
    </source>
</evidence>
<protein>
    <submittedName>
        <fullName evidence="1">Uncharacterized protein</fullName>
    </submittedName>
</protein>
<dbReference type="EMBL" id="BARU01033238">
    <property type="protein sequence ID" value="GAH65121.1"/>
    <property type="molecule type" value="Genomic_DNA"/>
</dbReference>
<reference evidence="1" key="1">
    <citation type="journal article" date="2014" name="Front. Microbiol.">
        <title>High frequency of phylogenetically diverse reductive dehalogenase-homologous genes in deep subseafloor sedimentary metagenomes.</title>
        <authorList>
            <person name="Kawai M."/>
            <person name="Futagami T."/>
            <person name="Toyoda A."/>
            <person name="Takaki Y."/>
            <person name="Nishi S."/>
            <person name="Hori S."/>
            <person name="Arai W."/>
            <person name="Tsubouchi T."/>
            <person name="Morono Y."/>
            <person name="Uchiyama I."/>
            <person name="Ito T."/>
            <person name="Fujiyama A."/>
            <person name="Inagaki F."/>
            <person name="Takami H."/>
        </authorList>
    </citation>
    <scope>NUCLEOTIDE SEQUENCE</scope>
    <source>
        <strain evidence="1">Expedition CK06-06</strain>
    </source>
</reference>
<sequence>MHKAGVETTDGNGEAVVTFNTSHPNTDYFIQLTAGASPDAVICFVKSGTKTVDGFTLVSFDDGGKKETSVPVYWCMGPYDNP</sequence>
<name>X1H4M8_9ZZZZ</name>
<dbReference type="AlphaFoldDB" id="X1H4M8"/>
<proteinExistence type="predicted"/>
<organism evidence="1">
    <name type="scientific">marine sediment metagenome</name>
    <dbReference type="NCBI Taxonomy" id="412755"/>
    <lineage>
        <taxon>unclassified sequences</taxon>
        <taxon>metagenomes</taxon>
        <taxon>ecological metagenomes</taxon>
    </lineage>
</organism>
<accession>X1H4M8</accession>